<dbReference type="OrthoDB" id="1112980at2759"/>
<organism evidence="2 3">
    <name type="scientific">Plenodomus tracheiphilus IPT5</name>
    <dbReference type="NCBI Taxonomy" id="1408161"/>
    <lineage>
        <taxon>Eukaryota</taxon>
        <taxon>Fungi</taxon>
        <taxon>Dikarya</taxon>
        <taxon>Ascomycota</taxon>
        <taxon>Pezizomycotina</taxon>
        <taxon>Dothideomycetes</taxon>
        <taxon>Pleosporomycetidae</taxon>
        <taxon>Pleosporales</taxon>
        <taxon>Pleosporineae</taxon>
        <taxon>Leptosphaeriaceae</taxon>
        <taxon>Plenodomus</taxon>
    </lineage>
</organism>
<name>A0A6A7B108_9PLEO</name>
<feature type="region of interest" description="Disordered" evidence="1">
    <location>
        <begin position="150"/>
        <end position="169"/>
    </location>
</feature>
<reference evidence="2" key="1">
    <citation type="submission" date="2020-01" db="EMBL/GenBank/DDBJ databases">
        <authorList>
            <consortium name="DOE Joint Genome Institute"/>
            <person name="Haridas S."/>
            <person name="Albert R."/>
            <person name="Binder M."/>
            <person name="Bloem J."/>
            <person name="Labutti K."/>
            <person name="Salamov A."/>
            <person name="Andreopoulos B."/>
            <person name="Baker S.E."/>
            <person name="Barry K."/>
            <person name="Bills G."/>
            <person name="Bluhm B.H."/>
            <person name="Cannon C."/>
            <person name="Castanera R."/>
            <person name="Culley D.E."/>
            <person name="Daum C."/>
            <person name="Ezra D."/>
            <person name="Gonzalez J.B."/>
            <person name="Henrissat B."/>
            <person name="Kuo A."/>
            <person name="Liang C."/>
            <person name="Lipzen A."/>
            <person name="Lutzoni F."/>
            <person name="Magnuson J."/>
            <person name="Mondo S."/>
            <person name="Nolan M."/>
            <person name="Ohm R."/>
            <person name="Pangilinan J."/>
            <person name="Park H.-J."/>
            <person name="Ramirez L."/>
            <person name="Alfaro M."/>
            <person name="Sun H."/>
            <person name="Tritt A."/>
            <person name="Yoshinaga Y."/>
            <person name="Zwiers L.-H."/>
            <person name="Turgeon B.G."/>
            <person name="Goodwin S.B."/>
            <person name="Spatafora J.W."/>
            <person name="Crous P.W."/>
            <person name="Grigoriev I.V."/>
        </authorList>
    </citation>
    <scope>NUCLEOTIDE SEQUENCE</scope>
    <source>
        <strain evidence="2">IPT5</strain>
    </source>
</reference>
<feature type="non-terminal residue" evidence="2">
    <location>
        <position position="218"/>
    </location>
</feature>
<feature type="compositionally biased region" description="Low complexity" evidence="1">
    <location>
        <begin position="34"/>
        <end position="44"/>
    </location>
</feature>
<dbReference type="Pfam" id="PF15370">
    <property type="entry name" value="NOPCHAP1"/>
    <property type="match status" value="1"/>
</dbReference>
<accession>A0A6A7B108</accession>
<dbReference type="EMBL" id="MU006320">
    <property type="protein sequence ID" value="KAF2848095.1"/>
    <property type="molecule type" value="Genomic_DNA"/>
</dbReference>
<keyword evidence="3" id="KW-1185">Reference proteome</keyword>
<feature type="compositionally biased region" description="Polar residues" evidence="1">
    <location>
        <begin position="18"/>
        <end position="28"/>
    </location>
</feature>
<dbReference type="GO" id="GO:0000492">
    <property type="term" value="P:box C/D snoRNP assembly"/>
    <property type="evidence" value="ECO:0007669"/>
    <property type="project" value="InterPro"/>
</dbReference>
<dbReference type="Proteomes" id="UP000799423">
    <property type="component" value="Unassembled WGS sequence"/>
</dbReference>
<sequence>MSAYTTQPLPHRRKRVRFTSSEPSNSDESALVPTSTTSLSTDASDLSETDSELSSSSEEPSDESSEESSDEDGDTEMELDDTSTTTTTATPTTDAAQTHDGGGVTNLIAHRGTKPAFKFDTTELGPDIRSFLKDFLPQLKAANEELEAQKRAGTLKSLDAGPEGEGEPYIEMDLGLGVLEAKGLDGSDSEESEDSGGEERGEGVEKDVLGKLLGRGKK</sequence>
<feature type="region of interest" description="Disordered" evidence="1">
    <location>
        <begin position="1"/>
        <end position="121"/>
    </location>
</feature>
<evidence type="ECO:0000313" key="3">
    <source>
        <dbReference type="Proteomes" id="UP000799423"/>
    </source>
</evidence>
<feature type="region of interest" description="Disordered" evidence="1">
    <location>
        <begin position="181"/>
        <end position="218"/>
    </location>
</feature>
<dbReference type="PANTHER" id="PTHR38489:SF1">
    <property type="entry name" value="HISTONE CHAPERONE DOMAIN-CONTAINING PROTEIN"/>
    <property type="match status" value="1"/>
</dbReference>
<dbReference type="PANTHER" id="PTHR38489">
    <property type="entry name" value="HISTONE CHAPERONE DOMAIN-CONTAINING PROTEIN"/>
    <property type="match status" value="1"/>
</dbReference>
<feature type="compositionally biased region" description="Acidic residues" evidence="1">
    <location>
        <begin position="187"/>
        <end position="196"/>
    </location>
</feature>
<dbReference type="InterPro" id="IPR027921">
    <property type="entry name" value="NOPCHAP1"/>
</dbReference>
<protein>
    <submittedName>
        <fullName evidence="2">Uncharacterized protein</fullName>
    </submittedName>
</protein>
<feature type="compositionally biased region" description="Acidic residues" evidence="1">
    <location>
        <begin position="59"/>
        <end position="81"/>
    </location>
</feature>
<dbReference type="AlphaFoldDB" id="A0A6A7B108"/>
<gene>
    <name evidence="2" type="ORF">T440DRAFT_350310</name>
</gene>
<feature type="compositionally biased region" description="Low complexity" evidence="1">
    <location>
        <begin position="82"/>
        <end position="98"/>
    </location>
</feature>
<feature type="compositionally biased region" description="Basic and acidic residues" evidence="1">
    <location>
        <begin position="197"/>
        <end position="209"/>
    </location>
</feature>
<evidence type="ECO:0000313" key="2">
    <source>
        <dbReference type="EMBL" id="KAF2848095.1"/>
    </source>
</evidence>
<proteinExistence type="predicted"/>
<evidence type="ECO:0000256" key="1">
    <source>
        <dbReference type="SAM" id="MobiDB-lite"/>
    </source>
</evidence>